<dbReference type="KEGG" id="hoh:Hoch_6325"/>
<dbReference type="HOGENOM" id="CLU_129819_0_1_7"/>
<feature type="transmembrane region" description="Helical" evidence="1">
    <location>
        <begin position="104"/>
        <end position="122"/>
    </location>
</feature>
<feature type="transmembrane region" description="Helical" evidence="1">
    <location>
        <begin position="79"/>
        <end position="98"/>
    </location>
</feature>
<dbReference type="PANTHER" id="PTHR38446">
    <property type="entry name" value="BLL0914 PROTEIN"/>
    <property type="match status" value="1"/>
</dbReference>
<feature type="transmembrane region" description="Helical" evidence="1">
    <location>
        <begin position="55"/>
        <end position="72"/>
    </location>
</feature>
<organism evidence="2 3">
    <name type="scientific">Haliangium ochraceum (strain DSM 14365 / JCM 11303 / SMP-2)</name>
    <dbReference type="NCBI Taxonomy" id="502025"/>
    <lineage>
        <taxon>Bacteria</taxon>
        <taxon>Pseudomonadati</taxon>
        <taxon>Myxococcota</taxon>
        <taxon>Polyangia</taxon>
        <taxon>Haliangiales</taxon>
        <taxon>Kofleriaceae</taxon>
        <taxon>Haliangium</taxon>
    </lineage>
</organism>
<keyword evidence="3" id="KW-1185">Reference proteome</keyword>
<evidence type="ECO:0008006" key="4">
    <source>
        <dbReference type="Google" id="ProtNLM"/>
    </source>
</evidence>
<dbReference type="AlphaFoldDB" id="D0LNW9"/>
<evidence type="ECO:0000313" key="3">
    <source>
        <dbReference type="Proteomes" id="UP000001880"/>
    </source>
</evidence>
<dbReference type="PANTHER" id="PTHR38446:SF1">
    <property type="entry name" value="BLL0914 PROTEIN"/>
    <property type="match status" value="1"/>
</dbReference>
<keyword evidence="1" id="KW-0812">Transmembrane</keyword>
<protein>
    <recommendedName>
        <fullName evidence="4">DUF1304 domain-containing protein</fullName>
    </recommendedName>
</protein>
<keyword evidence="1" id="KW-0472">Membrane</keyword>
<proteinExistence type="predicted"/>
<feature type="transmembrane region" description="Helical" evidence="1">
    <location>
        <begin position="7"/>
        <end position="27"/>
    </location>
</feature>
<dbReference type="InterPro" id="IPR009732">
    <property type="entry name" value="DUF1304"/>
</dbReference>
<gene>
    <name evidence="2" type="ordered locus">Hoch_6325</name>
</gene>
<dbReference type="Pfam" id="PF06993">
    <property type="entry name" value="DUF1304"/>
    <property type="match status" value="1"/>
</dbReference>
<dbReference type="Proteomes" id="UP000001880">
    <property type="component" value="Chromosome"/>
</dbReference>
<dbReference type="eggNOG" id="COG3759">
    <property type="taxonomic scope" value="Bacteria"/>
</dbReference>
<accession>D0LNW9</accession>
<keyword evidence="1" id="KW-1133">Transmembrane helix</keyword>
<reference evidence="2 3" key="1">
    <citation type="journal article" date="2010" name="Stand. Genomic Sci.">
        <title>Complete genome sequence of Haliangium ochraceum type strain (SMP-2).</title>
        <authorList>
            <consortium name="US DOE Joint Genome Institute (JGI-PGF)"/>
            <person name="Ivanova N."/>
            <person name="Daum C."/>
            <person name="Lang E."/>
            <person name="Abt B."/>
            <person name="Kopitz M."/>
            <person name="Saunders E."/>
            <person name="Lapidus A."/>
            <person name="Lucas S."/>
            <person name="Glavina Del Rio T."/>
            <person name="Nolan M."/>
            <person name="Tice H."/>
            <person name="Copeland A."/>
            <person name="Cheng J.F."/>
            <person name="Chen F."/>
            <person name="Bruce D."/>
            <person name="Goodwin L."/>
            <person name="Pitluck S."/>
            <person name="Mavromatis K."/>
            <person name="Pati A."/>
            <person name="Mikhailova N."/>
            <person name="Chen A."/>
            <person name="Palaniappan K."/>
            <person name="Land M."/>
            <person name="Hauser L."/>
            <person name="Chang Y.J."/>
            <person name="Jeffries C.D."/>
            <person name="Detter J.C."/>
            <person name="Brettin T."/>
            <person name="Rohde M."/>
            <person name="Goker M."/>
            <person name="Bristow J."/>
            <person name="Markowitz V."/>
            <person name="Eisen J.A."/>
            <person name="Hugenholtz P."/>
            <person name="Kyrpides N.C."/>
            <person name="Klenk H.P."/>
        </authorList>
    </citation>
    <scope>NUCLEOTIDE SEQUENCE [LARGE SCALE GENOMIC DNA]</scope>
    <source>
        <strain evidence="3">DSM 14365 / CIP 107738 / JCM 11303 / AJ 13395 / SMP-2</strain>
    </source>
</reference>
<dbReference type="STRING" id="502025.Hoch_6325"/>
<sequence>MHILSTILALLVAIQHLLFMVLEMFLWEHPNYGLKIFSMTPEVAASSAGLAFNQGLYNGFLAAGLLWSAFLLAEPRHRFYNKLFFLLCVLVAGIVGGLTAKASILFVQGAPALLALLVTLAARPRANAS</sequence>
<evidence type="ECO:0000256" key="1">
    <source>
        <dbReference type="SAM" id="Phobius"/>
    </source>
</evidence>
<name>D0LNW9_HALO1</name>
<evidence type="ECO:0000313" key="2">
    <source>
        <dbReference type="EMBL" id="ACY18795.1"/>
    </source>
</evidence>
<dbReference type="RefSeq" id="WP_012831387.1">
    <property type="nucleotide sequence ID" value="NC_013440.1"/>
</dbReference>
<dbReference type="EMBL" id="CP001804">
    <property type="protein sequence ID" value="ACY18795.1"/>
    <property type="molecule type" value="Genomic_DNA"/>
</dbReference>